<dbReference type="GO" id="GO:0006935">
    <property type="term" value="P:chemotaxis"/>
    <property type="evidence" value="ECO:0007669"/>
    <property type="project" value="InterPro"/>
</dbReference>
<evidence type="ECO:0000313" key="11">
    <source>
        <dbReference type="Proteomes" id="UP000262939"/>
    </source>
</evidence>
<dbReference type="SMART" id="SM00283">
    <property type="entry name" value="MA"/>
    <property type="match status" value="1"/>
</dbReference>
<keyword evidence="7" id="KW-1133">Transmembrane helix</keyword>
<gene>
    <name evidence="10" type="ORF">D0466_09655</name>
</gene>
<dbReference type="PANTHER" id="PTHR32089">
    <property type="entry name" value="METHYL-ACCEPTING CHEMOTAXIS PROTEIN MCPB"/>
    <property type="match status" value="1"/>
</dbReference>
<feature type="domain" description="Methyl-accepting transducer" evidence="8">
    <location>
        <begin position="131"/>
        <end position="367"/>
    </location>
</feature>
<protein>
    <submittedName>
        <fullName evidence="10">Methyl-accepting chemotaxis protein</fullName>
    </submittedName>
</protein>
<dbReference type="PANTHER" id="PTHR32089:SF112">
    <property type="entry name" value="LYSOZYME-LIKE PROTEIN-RELATED"/>
    <property type="match status" value="1"/>
</dbReference>
<evidence type="ECO:0000256" key="5">
    <source>
        <dbReference type="ARBA" id="ARBA00029447"/>
    </source>
</evidence>
<evidence type="ECO:0000256" key="4">
    <source>
        <dbReference type="ARBA" id="ARBA00023224"/>
    </source>
</evidence>
<dbReference type="GO" id="GO:0007165">
    <property type="term" value="P:signal transduction"/>
    <property type="evidence" value="ECO:0007669"/>
    <property type="project" value="UniProtKB-KW"/>
</dbReference>
<name>A0A372LEK1_9BACI</name>
<dbReference type="EMBL" id="QVTD01000005">
    <property type="protein sequence ID" value="RFU63730.1"/>
    <property type="molecule type" value="Genomic_DNA"/>
</dbReference>
<keyword evidence="3 7" id="KW-0472">Membrane</keyword>
<evidence type="ECO:0000256" key="3">
    <source>
        <dbReference type="ARBA" id="ARBA00023136"/>
    </source>
</evidence>
<comment type="similarity">
    <text evidence="5">Belongs to the methyl-accepting chemotaxis (MCP) protein family.</text>
</comment>
<dbReference type="Gene3D" id="1.10.287.950">
    <property type="entry name" value="Methyl-accepting chemotaxis protein"/>
    <property type="match status" value="1"/>
</dbReference>
<dbReference type="GO" id="GO:0004888">
    <property type="term" value="F:transmembrane signaling receptor activity"/>
    <property type="evidence" value="ECO:0007669"/>
    <property type="project" value="InterPro"/>
</dbReference>
<evidence type="ECO:0000259" key="9">
    <source>
        <dbReference type="PROSITE" id="PS50885"/>
    </source>
</evidence>
<feature type="transmembrane region" description="Helical" evidence="7">
    <location>
        <begin position="6"/>
        <end position="29"/>
    </location>
</feature>
<keyword evidence="2" id="KW-1003">Cell membrane</keyword>
<proteinExistence type="inferred from homology"/>
<organism evidence="10 11">
    <name type="scientific">Peribacillus glennii</name>
    <dbReference type="NCBI Taxonomy" id="2303991"/>
    <lineage>
        <taxon>Bacteria</taxon>
        <taxon>Bacillati</taxon>
        <taxon>Bacillota</taxon>
        <taxon>Bacilli</taxon>
        <taxon>Bacillales</taxon>
        <taxon>Bacillaceae</taxon>
        <taxon>Peribacillus</taxon>
    </lineage>
</organism>
<dbReference type="InterPro" id="IPR003660">
    <property type="entry name" value="HAMP_dom"/>
</dbReference>
<dbReference type="SUPFAM" id="SSF58104">
    <property type="entry name" value="Methyl-accepting chemotaxis protein (MCP) signaling domain"/>
    <property type="match status" value="1"/>
</dbReference>
<keyword evidence="11" id="KW-1185">Reference proteome</keyword>
<evidence type="ECO:0000256" key="2">
    <source>
        <dbReference type="ARBA" id="ARBA00022475"/>
    </source>
</evidence>
<sequence>MSLAQYIIRTSIVVIPFTALIGLFVNLYNDIDGTRFWMNIVFTTLFGFLVGVLSSILNHTRFIKPIGKINEFLEKLAGGHMLDRLDGEKLGELKSVARSINHTVDSWGNVLANVQKASNEITHYSAQLTQGADQTTKATEHISNTIEDVAQGADTQVHGVSQTSHLIHQMSAGLSQVASSAATVTESVNESLAKADSGSESIRMAGEQMESIHSNVNELSRVVKGLGDRSNEIGNIVDVITGIAAQTNLLALNAAIEAARAGEQGKGFAVVANEVRKLAEQSGNATQQISEIITQIQKETQQVVETMGTVKHEVSEGIEVMGTAGSSFTQIQLSVNSVSDQIEQVTAAIQEMNAGTTLAVSTMENISNVAAESAAATQSVLAATEQQVASMQEFSAFSNSLTKLAREMESLVNTFKI</sequence>
<comment type="subcellular location">
    <subcellularLocation>
        <location evidence="1">Cell membrane</location>
    </subcellularLocation>
</comment>
<comment type="caution">
    <text evidence="10">The sequence shown here is derived from an EMBL/GenBank/DDBJ whole genome shotgun (WGS) entry which is preliminary data.</text>
</comment>
<evidence type="ECO:0000256" key="1">
    <source>
        <dbReference type="ARBA" id="ARBA00004236"/>
    </source>
</evidence>
<dbReference type="GO" id="GO:0005886">
    <property type="term" value="C:plasma membrane"/>
    <property type="evidence" value="ECO:0007669"/>
    <property type="project" value="UniProtKB-SubCell"/>
</dbReference>
<dbReference type="AlphaFoldDB" id="A0A372LEK1"/>
<accession>A0A372LEK1</accession>
<dbReference type="PROSITE" id="PS50885">
    <property type="entry name" value="HAMP"/>
    <property type="match status" value="1"/>
</dbReference>
<dbReference type="OrthoDB" id="2513043at2"/>
<keyword evidence="7" id="KW-0812">Transmembrane</keyword>
<evidence type="ECO:0000256" key="6">
    <source>
        <dbReference type="PROSITE-ProRule" id="PRU00284"/>
    </source>
</evidence>
<reference evidence="10 11" key="1">
    <citation type="submission" date="2018-08" db="EMBL/GenBank/DDBJ databases">
        <title>Bacillus chawlae sp. nov., Bacillus glennii sp. nov., and Bacillus saganii sp. nov. Isolated from the Vehicle Assembly Building at Kennedy Space Center where the Viking Spacecraft were Assembled.</title>
        <authorList>
            <person name="Seuylemezian A."/>
            <person name="Vaishampayan P."/>
        </authorList>
    </citation>
    <scope>NUCLEOTIDE SEQUENCE [LARGE SCALE GENOMIC DNA]</scope>
    <source>
        <strain evidence="10 11">V44-8</strain>
    </source>
</reference>
<keyword evidence="4 6" id="KW-0807">Transducer</keyword>
<evidence type="ECO:0000313" key="10">
    <source>
        <dbReference type="EMBL" id="RFU63730.1"/>
    </source>
</evidence>
<dbReference type="Proteomes" id="UP000262939">
    <property type="component" value="Unassembled WGS sequence"/>
</dbReference>
<evidence type="ECO:0000259" key="8">
    <source>
        <dbReference type="PROSITE" id="PS50111"/>
    </source>
</evidence>
<dbReference type="InterPro" id="IPR004090">
    <property type="entry name" value="Chemotax_Me-accpt_rcpt"/>
</dbReference>
<dbReference type="InterPro" id="IPR004089">
    <property type="entry name" value="MCPsignal_dom"/>
</dbReference>
<feature type="transmembrane region" description="Helical" evidence="7">
    <location>
        <begin position="36"/>
        <end position="57"/>
    </location>
</feature>
<evidence type="ECO:0000256" key="7">
    <source>
        <dbReference type="SAM" id="Phobius"/>
    </source>
</evidence>
<dbReference type="PRINTS" id="PR00260">
    <property type="entry name" value="CHEMTRNSDUCR"/>
</dbReference>
<feature type="domain" description="HAMP" evidence="9">
    <location>
        <begin position="60"/>
        <end position="112"/>
    </location>
</feature>
<dbReference type="RefSeq" id="WP_117322369.1">
    <property type="nucleotide sequence ID" value="NZ_QVTD01000005.1"/>
</dbReference>
<dbReference type="CDD" id="cd11386">
    <property type="entry name" value="MCP_signal"/>
    <property type="match status" value="1"/>
</dbReference>
<dbReference type="PROSITE" id="PS50111">
    <property type="entry name" value="CHEMOTAXIS_TRANSDUC_2"/>
    <property type="match status" value="1"/>
</dbReference>
<dbReference type="Pfam" id="PF00015">
    <property type="entry name" value="MCPsignal"/>
    <property type="match status" value="1"/>
</dbReference>